<dbReference type="EMBL" id="CP029788">
    <property type="protein sequence ID" value="AWT45075.1"/>
    <property type="molecule type" value="Genomic_DNA"/>
</dbReference>
<dbReference type="AlphaFoldDB" id="A0A2U9P7J7"/>
<keyword evidence="2" id="KW-1185">Reference proteome</keyword>
<dbReference type="Pfam" id="PF10825">
    <property type="entry name" value="DUF2752"/>
    <property type="match status" value="1"/>
</dbReference>
<proteinExistence type="predicted"/>
<sequence>MPRAGSCGAEAGRWSRRSSGWASLRTIARHPAAAPLGVLTAGAAGAGYLYVTDPHESGHLLPRCPFRLVTGFLCPACGGTRMTYDLMHGHYEAAWLDNRLLLLASPFALALLLRWTLEGLRGRRWRPSFSRPAQAAILLTAAAWTVTRNLL</sequence>
<evidence type="ECO:0000313" key="2">
    <source>
        <dbReference type="Proteomes" id="UP000247634"/>
    </source>
</evidence>
<dbReference type="OrthoDB" id="5966662at2"/>
<organism evidence="1 2">
    <name type="scientific">Streptomyces actuosus</name>
    <dbReference type="NCBI Taxonomy" id="1885"/>
    <lineage>
        <taxon>Bacteria</taxon>
        <taxon>Bacillati</taxon>
        <taxon>Actinomycetota</taxon>
        <taxon>Actinomycetes</taxon>
        <taxon>Kitasatosporales</taxon>
        <taxon>Streptomycetaceae</taxon>
        <taxon>Streptomyces</taxon>
    </lineage>
</organism>
<name>A0A2U9P7J7_STRAS</name>
<protein>
    <recommendedName>
        <fullName evidence="3">DUF2752 domain-containing protein</fullName>
    </recommendedName>
</protein>
<reference evidence="1 2" key="1">
    <citation type="submission" date="2018-06" db="EMBL/GenBank/DDBJ databases">
        <title>The complete genome sequence of a nosiheptide producer Streptomyces actuosus ATCC 25421: deducing the ability of producing a new class III lantibiotics.</title>
        <authorList>
            <person name="Liu W."/>
            <person name="Sun F."/>
            <person name="Hu Y."/>
        </authorList>
    </citation>
    <scope>NUCLEOTIDE SEQUENCE [LARGE SCALE GENOMIC DNA]</scope>
    <source>
        <strain evidence="1 2">ATCC 25421</strain>
    </source>
</reference>
<gene>
    <name evidence="1" type="ORF">DMT42_24155</name>
</gene>
<dbReference type="RefSeq" id="WP_110629951.1">
    <property type="nucleotide sequence ID" value="NZ_CP029788.1"/>
</dbReference>
<dbReference type="Proteomes" id="UP000247634">
    <property type="component" value="Chromosome"/>
</dbReference>
<evidence type="ECO:0008006" key="3">
    <source>
        <dbReference type="Google" id="ProtNLM"/>
    </source>
</evidence>
<dbReference type="InterPro" id="IPR021215">
    <property type="entry name" value="DUF2752"/>
</dbReference>
<accession>A0A2U9P7J7</accession>
<dbReference type="KEGG" id="sact:DMT42_24155"/>
<evidence type="ECO:0000313" key="1">
    <source>
        <dbReference type="EMBL" id="AWT45075.1"/>
    </source>
</evidence>